<dbReference type="EMBL" id="JAQIZT010000009">
    <property type="protein sequence ID" value="KAJ6985287.1"/>
    <property type="molecule type" value="Genomic_DNA"/>
</dbReference>
<evidence type="ECO:0000313" key="1">
    <source>
        <dbReference type="EMBL" id="KAJ6985287.1"/>
    </source>
</evidence>
<keyword evidence="2" id="KW-1185">Reference proteome</keyword>
<comment type="caution">
    <text evidence="1">The sequence shown here is derived from an EMBL/GenBank/DDBJ whole genome shotgun (WGS) entry which is preliminary data.</text>
</comment>
<dbReference type="AlphaFoldDB" id="A0AAD6MH89"/>
<gene>
    <name evidence="1" type="ORF">NC653_023300</name>
</gene>
<proteinExistence type="predicted"/>
<accession>A0AAD6MH89</accession>
<protein>
    <submittedName>
        <fullName evidence="1">Uncharacterized protein</fullName>
    </submittedName>
</protein>
<sequence>MAEGVEAAAGDKGVWEGAEAAGVAGVEGGEGVKGMAEEAEGWRRLGWRGGRGRQGTTAIFILRRRGRRISTPTPTYDYF</sequence>
<reference evidence="1" key="1">
    <citation type="journal article" date="2023" name="Mol. Ecol. Resour.">
        <title>Chromosome-level genome assembly of a triploid poplar Populus alba 'Berolinensis'.</title>
        <authorList>
            <person name="Chen S."/>
            <person name="Yu Y."/>
            <person name="Wang X."/>
            <person name="Wang S."/>
            <person name="Zhang T."/>
            <person name="Zhou Y."/>
            <person name="He R."/>
            <person name="Meng N."/>
            <person name="Wang Y."/>
            <person name="Liu W."/>
            <person name="Liu Z."/>
            <person name="Liu J."/>
            <person name="Guo Q."/>
            <person name="Huang H."/>
            <person name="Sederoff R.R."/>
            <person name="Wang G."/>
            <person name="Qu G."/>
            <person name="Chen S."/>
        </authorList>
    </citation>
    <scope>NUCLEOTIDE SEQUENCE</scope>
    <source>
        <strain evidence="1">SC-2020</strain>
    </source>
</reference>
<dbReference type="Proteomes" id="UP001164929">
    <property type="component" value="Chromosome 9"/>
</dbReference>
<evidence type="ECO:0000313" key="2">
    <source>
        <dbReference type="Proteomes" id="UP001164929"/>
    </source>
</evidence>
<organism evidence="1 2">
    <name type="scientific">Populus alba x Populus x berolinensis</name>
    <dbReference type="NCBI Taxonomy" id="444605"/>
    <lineage>
        <taxon>Eukaryota</taxon>
        <taxon>Viridiplantae</taxon>
        <taxon>Streptophyta</taxon>
        <taxon>Embryophyta</taxon>
        <taxon>Tracheophyta</taxon>
        <taxon>Spermatophyta</taxon>
        <taxon>Magnoliopsida</taxon>
        <taxon>eudicotyledons</taxon>
        <taxon>Gunneridae</taxon>
        <taxon>Pentapetalae</taxon>
        <taxon>rosids</taxon>
        <taxon>fabids</taxon>
        <taxon>Malpighiales</taxon>
        <taxon>Salicaceae</taxon>
        <taxon>Saliceae</taxon>
        <taxon>Populus</taxon>
    </lineage>
</organism>
<name>A0AAD6MH89_9ROSI</name>